<dbReference type="PANTHER" id="PTHR46613:SF1">
    <property type="entry name" value="RADIAL SPOKE HEAD 10 HOMOLOG B-RELATED"/>
    <property type="match status" value="1"/>
</dbReference>
<dbReference type="GO" id="GO:0005930">
    <property type="term" value="C:axoneme"/>
    <property type="evidence" value="ECO:0007669"/>
    <property type="project" value="UniProtKB-SubCell"/>
</dbReference>
<dbReference type="EMBL" id="OE000112">
    <property type="protein sequence ID" value="CAD7452467.1"/>
    <property type="molecule type" value="Genomic_DNA"/>
</dbReference>
<feature type="compositionally biased region" description="Basic and acidic residues" evidence="9">
    <location>
        <begin position="414"/>
        <end position="429"/>
    </location>
</feature>
<feature type="compositionally biased region" description="Basic and acidic residues" evidence="9">
    <location>
        <begin position="386"/>
        <end position="396"/>
    </location>
</feature>
<dbReference type="PANTHER" id="PTHR46613">
    <property type="entry name" value="RADIAL SPOKE HEAD 10 HOMOLOG B-RELATED"/>
    <property type="match status" value="1"/>
</dbReference>
<dbReference type="Pfam" id="PF02493">
    <property type="entry name" value="MORN"/>
    <property type="match status" value="9"/>
</dbReference>
<feature type="region of interest" description="Disordered" evidence="9">
    <location>
        <begin position="506"/>
        <end position="531"/>
    </location>
</feature>
<comment type="subcellular location">
    <subcellularLocation>
        <location evidence="1">Cell projection</location>
        <location evidence="1">Cilium</location>
        <location evidence="1">Flagellum</location>
    </subcellularLocation>
    <subcellularLocation>
        <location evidence="2">Cytoplasm</location>
        <location evidence="2">Cytoskeleton</location>
        <location evidence="2">Cilium axoneme</location>
    </subcellularLocation>
</comment>
<evidence type="ECO:0000256" key="5">
    <source>
        <dbReference type="ARBA" id="ARBA00022846"/>
    </source>
</evidence>
<feature type="region of interest" description="Disordered" evidence="9">
    <location>
        <begin position="357"/>
        <end position="460"/>
    </location>
</feature>
<evidence type="ECO:0000256" key="2">
    <source>
        <dbReference type="ARBA" id="ARBA00004430"/>
    </source>
</evidence>
<reference evidence="10" key="1">
    <citation type="submission" date="2020-11" db="EMBL/GenBank/DDBJ databases">
        <authorList>
            <person name="Tran Van P."/>
        </authorList>
    </citation>
    <scope>NUCLEOTIDE SEQUENCE</scope>
</reference>
<feature type="compositionally biased region" description="Basic and acidic residues" evidence="9">
    <location>
        <begin position="444"/>
        <end position="457"/>
    </location>
</feature>
<gene>
    <name evidence="10" type="ORF">TTEB3V08_LOCUS645</name>
</gene>
<keyword evidence="8" id="KW-0966">Cell projection</keyword>
<dbReference type="GO" id="GO:0031514">
    <property type="term" value="C:motile cilium"/>
    <property type="evidence" value="ECO:0007669"/>
    <property type="project" value="UniProtKB-SubCell"/>
</dbReference>
<name>A0A7R9IBH2_9NEOP</name>
<dbReference type="InterPro" id="IPR017850">
    <property type="entry name" value="Alkaline_phosphatase_core_sf"/>
</dbReference>
<evidence type="ECO:0000313" key="10">
    <source>
        <dbReference type="EMBL" id="CAD7452467.1"/>
    </source>
</evidence>
<accession>A0A7R9IBH2</accession>
<feature type="compositionally biased region" description="Basic and acidic residues" evidence="9">
    <location>
        <begin position="797"/>
        <end position="813"/>
    </location>
</feature>
<dbReference type="SUPFAM" id="SSF82185">
    <property type="entry name" value="Histone H3 K4-specific methyltransferase SET7/9 N-terminal domain"/>
    <property type="match status" value="3"/>
</dbReference>
<evidence type="ECO:0000256" key="1">
    <source>
        <dbReference type="ARBA" id="ARBA00004230"/>
    </source>
</evidence>
<keyword evidence="7" id="KW-0206">Cytoskeleton</keyword>
<sequence>MKRTSYMFFRLRFEPPTSPSQVISLLTGGNVSDLGDVDGVDQWPNLAGIPGDSSRSELLLNIDSSRGMEALISGEWKLVVGSFEDGVYDYHYGDDGRGMRNHAYSTEVLQSPVSRSIAAVSNGSSVVDEADIGRLRSQARVECRGVIVNGSGPYCNSPCLFKLTDDPCETNDVSSVYPELVERMKKTLEGYWEKMVPQLNQPVDPDSDPALYDDVWVPWLDFSANSCGIQGGTFLVSFIFLWMVTSIDKKSRFDPGINMSGSKPFLISSFKEIVSPEASLEAIKKEKTNFNSEYTFLEPKEKKEECEFSEILANVRRTSLVEDEVVLILFNSIVANIVESWKGVPCLKKVVTITEKKVSHENTAQTSSVVEEPEVAALEKSAMKQRSSDGKRKHENAPQPSSVVEEPEVVALEKSARKQRSSDGKRKPESVPQLVTVKGKKKTKETSETELRDEPTSRHRKLSKFDGVTTALISRKKEGASLFDSRRKWKSATRDKIHRRHSKLEEEIRQEEEGSVAEKEDVVTSTGDRQTTETLELQGDWKLQDPDENATIVFDNGSKYVGRVSRKQMEGNGEFYFTNGAFYKGHFEAGEMTGVGYIEWPDLSWYEGEVYCGYRHGYGMFVSSCHKVAYLGQWRMGQKHGKGLILYDDQREDLYDGDWVAGERQGYGLRVYPNGGRYIGSWVNGKRVGPGTMVWPEAHLYRGEWRAGLMEGYGEYTWDAFLNKQLVFPVENIYRGIWINGKRNGPGVLEVGGAASIEGHWKDDLKHGAGSLICGNGHVLRSDNLFQDDHLVKKESSNLPKDTDEFKPSAEVKKPRKRFTKETKATSLQKTWEKKASTHDITIASDKKDQPHKKTISSAASEDKYLFDTRSIPIHASCHKIDISYHLDRWESFGKVRPCNQSCEFSGKSYDNADSDKELTYSGGCYVHDMEGVSEREFEEKWLDHAISANVLYLHQVYTRYSQVACDEQPNFSTALVRLMLWQLYRDCGIHTKGVSLVQLDKMLAKNPIALIEFPHHPLELLHFWQFLHSLLDVSWVLYASQGVGYLDTRGVLGSALYKLVMDDIMPNAYNHTGSVLFGHRDVLPLTAVYLLYKSLGEPLSARQFLMYACGLRNAPPLPESSPPCGSNAVAVGGELMYLPGGSSPHRPQEGPRLGVGPSQVVTCLTQLCPSIKGEQGIIVDMEYPLTFLEFYEVLLLVEECGIRKEADRNARLAAIAAQKLIYETTHGGATSLDLRSTSVVSSRGSRRKKKKDN</sequence>
<evidence type="ECO:0000256" key="7">
    <source>
        <dbReference type="ARBA" id="ARBA00023212"/>
    </source>
</evidence>
<feature type="region of interest" description="Disordered" evidence="9">
    <location>
        <begin position="797"/>
        <end position="825"/>
    </location>
</feature>
<protein>
    <submittedName>
        <fullName evidence="10">Uncharacterized protein</fullName>
    </submittedName>
</protein>
<evidence type="ECO:0000256" key="3">
    <source>
        <dbReference type="ARBA" id="ARBA00022490"/>
    </source>
</evidence>
<evidence type="ECO:0000256" key="6">
    <source>
        <dbReference type="ARBA" id="ARBA00023069"/>
    </source>
</evidence>
<organism evidence="10">
    <name type="scientific">Timema tahoe</name>
    <dbReference type="NCBI Taxonomy" id="61484"/>
    <lineage>
        <taxon>Eukaryota</taxon>
        <taxon>Metazoa</taxon>
        <taxon>Ecdysozoa</taxon>
        <taxon>Arthropoda</taxon>
        <taxon>Hexapoda</taxon>
        <taxon>Insecta</taxon>
        <taxon>Pterygota</taxon>
        <taxon>Neoptera</taxon>
        <taxon>Polyneoptera</taxon>
        <taxon>Phasmatodea</taxon>
        <taxon>Timematodea</taxon>
        <taxon>Timematoidea</taxon>
        <taxon>Timematidae</taxon>
        <taxon>Timema</taxon>
    </lineage>
</organism>
<keyword evidence="6" id="KW-0969">Cilium</keyword>
<dbReference type="SMART" id="SM00698">
    <property type="entry name" value="MORN"/>
    <property type="match status" value="9"/>
</dbReference>
<dbReference type="Gene3D" id="3.30.1120.10">
    <property type="match status" value="1"/>
</dbReference>
<dbReference type="Gene3D" id="2.20.110.10">
    <property type="entry name" value="Histone H3 K4-specific methyltransferase SET7/9 N-terminal domain"/>
    <property type="match status" value="4"/>
</dbReference>
<dbReference type="SUPFAM" id="SSF53649">
    <property type="entry name" value="Alkaline phosphatase-like"/>
    <property type="match status" value="1"/>
</dbReference>
<evidence type="ECO:0000256" key="8">
    <source>
        <dbReference type="ARBA" id="ARBA00023273"/>
    </source>
</evidence>
<dbReference type="InterPro" id="IPR003409">
    <property type="entry name" value="MORN"/>
</dbReference>
<proteinExistence type="predicted"/>
<keyword evidence="5" id="KW-0282">Flagellum</keyword>
<dbReference type="AlphaFoldDB" id="A0A7R9IBH2"/>
<evidence type="ECO:0000256" key="9">
    <source>
        <dbReference type="SAM" id="MobiDB-lite"/>
    </source>
</evidence>
<keyword evidence="4" id="KW-0677">Repeat</keyword>
<keyword evidence="3" id="KW-0963">Cytoplasm</keyword>
<evidence type="ECO:0000256" key="4">
    <source>
        <dbReference type="ARBA" id="ARBA00022737"/>
    </source>
</evidence>